<evidence type="ECO:0000256" key="4">
    <source>
        <dbReference type="ARBA" id="ARBA00022559"/>
    </source>
</evidence>
<dbReference type="GO" id="GO:0046872">
    <property type="term" value="F:metal ion binding"/>
    <property type="evidence" value="ECO:0007669"/>
    <property type="project" value="UniProtKB-KW"/>
</dbReference>
<evidence type="ECO:0000256" key="7">
    <source>
        <dbReference type="ARBA" id="ARBA00023002"/>
    </source>
</evidence>
<keyword evidence="7" id="KW-0560">Oxidoreductase</keyword>
<feature type="signal peptide" evidence="12">
    <location>
        <begin position="1"/>
        <end position="22"/>
    </location>
</feature>
<dbReference type="InterPro" id="IPR000823">
    <property type="entry name" value="Peroxidase_pln"/>
</dbReference>
<dbReference type="PANTHER" id="PTHR31388:SF5">
    <property type="entry name" value="PEROXIDASE"/>
    <property type="match status" value="1"/>
</dbReference>
<dbReference type="Gene3D" id="1.10.520.10">
    <property type="match status" value="1"/>
</dbReference>
<keyword evidence="6 10" id="KW-0479">Metal-binding</keyword>
<reference evidence="14 15" key="1">
    <citation type="journal article" date="2018" name="Mol. Plant">
        <title>The genome of Artemisia annua provides insight into the evolution of Asteraceae family and artemisinin biosynthesis.</title>
        <authorList>
            <person name="Shen Q."/>
            <person name="Zhang L."/>
            <person name="Liao Z."/>
            <person name="Wang S."/>
            <person name="Yan T."/>
            <person name="Shi P."/>
            <person name="Liu M."/>
            <person name="Fu X."/>
            <person name="Pan Q."/>
            <person name="Wang Y."/>
            <person name="Lv Z."/>
            <person name="Lu X."/>
            <person name="Zhang F."/>
            <person name="Jiang W."/>
            <person name="Ma Y."/>
            <person name="Chen M."/>
            <person name="Hao X."/>
            <person name="Li L."/>
            <person name="Tang Y."/>
            <person name="Lv G."/>
            <person name="Zhou Y."/>
            <person name="Sun X."/>
            <person name="Brodelius P.E."/>
            <person name="Rose J.K.C."/>
            <person name="Tang K."/>
        </authorList>
    </citation>
    <scope>NUCLEOTIDE SEQUENCE [LARGE SCALE GENOMIC DNA]</scope>
    <source>
        <strain evidence="15">cv. Huhao1</strain>
        <tissue evidence="14">Leaf</tissue>
    </source>
</reference>
<dbReference type="EMBL" id="PKPP01000121">
    <property type="protein sequence ID" value="PWA97467.1"/>
    <property type="molecule type" value="Genomic_DNA"/>
</dbReference>
<evidence type="ECO:0000259" key="13">
    <source>
        <dbReference type="PROSITE" id="PS50873"/>
    </source>
</evidence>
<dbReference type="PANTHER" id="PTHR31388">
    <property type="entry name" value="PEROXIDASE 72-RELATED"/>
    <property type="match status" value="1"/>
</dbReference>
<evidence type="ECO:0000256" key="10">
    <source>
        <dbReference type="PIRSR" id="PIRSR600823-3"/>
    </source>
</evidence>
<keyword evidence="10" id="KW-0106">Calcium</keyword>
<comment type="catalytic activity">
    <reaction evidence="1">
        <text>2 a phenolic donor + H2O2 = 2 a phenolic radical donor + 2 H2O</text>
        <dbReference type="Rhea" id="RHEA:56136"/>
        <dbReference type="ChEBI" id="CHEBI:15377"/>
        <dbReference type="ChEBI" id="CHEBI:16240"/>
        <dbReference type="ChEBI" id="CHEBI:139520"/>
        <dbReference type="ChEBI" id="CHEBI:139521"/>
        <dbReference type="EC" id="1.11.1.7"/>
    </reaction>
</comment>
<evidence type="ECO:0000256" key="2">
    <source>
        <dbReference type="ARBA" id="ARBA00001970"/>
    </source>
</evidence>
<keyword evidence="12" id="KW-0732">Signal</keyword>
<keyword evidence="4 14" id="KW-0575">Peroxidase</keyword>
<evidence type="ECO:0000256" key="12">
    <source>
        <dbReference type="SAM" id="SignalP"/>
    </source>
</evidence>
<proteinExistence type="predicted"/>
<dbReference type="STRING" id="35608.A0A2U1QHM4"/>
<dbReference type="EC" id="1.11.1.7" evidence="3"/>
<dbReference type="InterPro" id="IPR010255">
    <property type="entry name" value="Haem_peroxidase_sf"/>
</dbReference>
<name>A0A2U1QHM4_ARTAN</name>
<dbReference type="InterPro" id="IPR002016">
    <property type="entry name" value="Haem_peroxidase"/>
</dbReference>
<comment type="caution">
    <text evidence="14">The sequence shown here is derived from an EMBL/GenBank/DDBJ whole genome shotgun (WGS) entry which is preliminary data.</text>
</comment>
<feature type="domain" description="Plant heme peroxidase family profile" evidence="13">
    <location>
        <begin position="22"/>
        <end position="68"/>
    </location>
</feature>
<evidence type="ECO:0000256" key="5">
    <source>
        <dbReference type="ARBA" id="ARBA00022617"/>
    </source>
</evidence>
<accession>A0A2U1QHM4</accession>
<feature type="chain" id="PRO_5015780278" description="peroxidase" evidence="12">
    <location>
        <begin position="23"/>
        <end position="124"/>
    </location>
</feature>
<evidence type="ECO:0000256" key="9">
    <source>
        <dbReference type="PIRSR" id="PIRSR600823-1"/>
    </source>
</evidence>
<evidence type="ECO:0000256" key="6">
    <source>
        <dbReference type="ARBA" id="ARBA00022723"/>
    </source>
</evidence>
<dbReference type="GO" id="GO:0006979">
    <property type="term" value="P:response to oxidative stress"/>
    <property type="evidence" value="ECO:0007669"/>
    <property type="project" value="InterPro"/>
</dbReference>
<dbReference type="PROSITE" id="PS50873">
    <property type="entry name" value="PEROXIDASE_4"/>
    <property type="match status" value="1"/>
</dbReference>
<dbReference type="GO" id="GO:0140825">
    <property type="term" value="F:lactoperoxidase activity"/>
    <property type="evidence" value="ECO:0007669"/>
    <property type="project" value="UniProtKB-EC"/>
</dbReference>
<dbReference type="Proteomes" id="UP000245207">
    <property type="component" value="Unassembled WGS sequence"/>
</dbReference>
<feature type="binding site" evidence="10">
    <location>
        <position position="64"/>
    </location>
    <ligand>
        <name>Ca(2+)</name>
        <dbReference type="ChEBI" id="CHEBI:29108"/>
        <label>1</label>
    </ligand>
</feature>
<gene>
    <name evidence="14" type="ORF">CTI12_AA007260</name>
</gene>
<dbReference type="GO" id="GO:0020037">
    <property type="term" value="F:heme binding"/>
    <property type="evidence" value="ECO:0007669"/>
    <property type="project" value="InterPro"/>
</dbReference>
<feature type="site" description="Transition state stabilizer" evidence="11">
    <location>
        <position position="59"/>
    </location>
</feature>
<comment type="cofactor">
    <cofactor evidence="2">
        <name>heme b</name>
        <dbReference type="ChEBI" id="CHEBI:60344"/>
    </cofactor>
</comment>
<organism evidence="14 15">
    <name type="scientific">Artemisia annua</name>
    <name type="common">Sweet wormwood</name>
    <dbReference type="NCBI Taxonomy" id="35608"/>
    <lineage>
        <taxon>Eukaryota</taxon>
        <taxon>Viridiplantae</taxon>
        <taxon>Streptophyta</taxon>
        <taxon>Embryophyta</taxon>
        <taxon>Tracheophyta</taxon>
        <taxon>Spermatophyta</taxon>
        <taxon>Magnoliopsida</taxon>
        <taxon>eudicotyledons</taxon>
        <taxon>Gunneridae</taxon>
        <taxon>Pentapetalae</taxon>
        <taxon>asterids</taxon>
        <taxon>campanulids</taxon>
        <taxon>Asterales</taxon>
        <taxon>Asteraceae</taxon>
        <taxon>Asteroideae</taxon>
        <taxon>Anthemideae</taxon>
        <taxon>Artemisiinae</taxon>
        <taxon>Artemisia</taxon>
    </lineage>
</organism>
<dbReference type="SUPFAM" id="SSF48113">
    <property type="entry name" value="Heme-dependent peroxidases"/>
    <property type="match status" value="1"/>
</dbReference>
<dbReference type="OrthoDB" id="2113341at2759"/>
<evidence type="ECO:0000256" key="3">
    <source>
        <dbReference type="ARBA" id="ARBA00012313"/>
    </source>
</evidence>
<keyword evidence="15" id="KW-1185">Reference proteome</keyword>
<keyword evidence="8" id="KW-0408">Iron</keyword>
<evidence type="ECO:0000256" key="8">
    <source>
        <dbReference type="ARBA" id="ARBA00023004"/>
    </source>
</evidence>
<evidence type="ECO:0000313" key="14">
    <source>
        <dbReference type="EMBL" id="PWA97467.1"/>
    </source>
</evidence>
<evidence type="ECO:0000313" key="15">
    <source>
        <dbReference type="Proteomes" id="UP000245207"/>
    </source>
</evidence>
<evidence type="ECO:0000256" key="11">
    <source>
        <dbReference type="PIRSR" id="PIRSR600823-4"/>
    </source>
</evidence>
<protein>
    <recommendedName>
        <fullName evidence="3">peroxidase</fullName>
        <ecNumber evidence="3">1.11.1.7</ecNumber>
    </recommendedName>
</protein>
<evidence type="ECO:0000256" key="1">
    <source>
        <dbReference type="ARBA" id="ARBA00000189"/>
    </source>
</evidence>
<sequence>MAIMSALLTSLLILSFLSRGTSLSSKYYEKTCPNAESLIRKAVRDVVTKDKKVPAELLRMHFHDRFIRVSRIPHCSKTESTTSTPQWMLTRQSGLHFLKFKEHLPSQEQCKECRCSNGSFFNKF</sequence>
<comment type="cofactor">
    <cofactor evidence="10">
        <name>Ca(2+)</name>
        <dbReference type="ChEBI" id="CHEBI:29108"/>
    </cofactor>
    <text evidence="10">Binds 2 calcium ions per subunit.</text>
</comment>
<keyword evidence="5" id="KW-0349">Heme</keyword>
<dbReference type="AlphaFoldDB" id="A0A2U1QHM4"/>
<feature type="active site" description="Proton acceptor" evidence="9">
    <location>
        <position position="63"/>
    </location>
</feature>